<dbReference type="Pfam" id="PF00117">
    <property type="entry name" value="GATase"/>
    <property type="match status" value="1"/>
</dbReference>
<protein>
    <submittedName>
        <fullName evidence="2">GMP synthase-Glutamine amidotransferase</fullName>
    </submittedName>
</protein>
<dbReference type="InterPro" id="IPR017926">
    <property type="entry name" value="GATASE"/>
</dbReference>
<dbReference type="EMBL" id="FOSL01000009">
    <property type="protein sequence ID" value="SFK63421.1"/>
    <property type="molecule type" value="Genomic_DNA"/>
</dbReference>
<dbReference type="Proteomes" id="UP000323300">
    <property type="component" value="Unassembled WGS sequence"/>
</dbReference>
<dbReference type="PANTHER" id="PTHR42695">
    <property type="entry name" value="GLUTAMINE AMIDOTRANSFERASE YLR126C-RELATED"/>
    <property type="match status" value="1"/>
</dbReference>
<dbReference type="PANTHER" id="PTHR42695:SF5">
    <property type="entry name" value="GLUTAMINE AMIDOTRANSFERASE YLR126C-RELATED"/>
    <property type="match status" value="1"/>
</dbReference>
<dbReference type="Gene3D" id="3.40.50.880">
    <property type="match status" value="1"/>
</dbReference>
<dbReference type="GO" id="GO:0005829">
    <property type="term" value="C:cytosol"/>
    <property type="evidence" value="ECO:0007669"/>
    <property type="project" value="TreeGrafter"/>
</dbReference>
<keyword evidence="2" id="KW-0808">Transferase</keyword>
<dbReference type="RefSeq" id="WP_149761201.1">
    <property type="nucleotide sequence ID" value="NZ_BSPE01000078.1"/>
</dbReference>
<organism evidence="2 3">
    <name type="scientific">Neomesorhizobium albiziae</name>
    <dbReference type="NCBI Taxonomy" id="335020"/>
    <lineage>
        <taxon>Bacteria</taxon>
        <taxon>Pseudomonadati</taxon>
        <taxon>Pseudomonadota</taxon>
        <taxon>Alphaproteobacteria</taxon>
        <taxon>Hyphomicrobiales</taxon>
        <taxon>Phyllobacteriaceae</taxon>
        <taxon>Neomesorhizobium</taxon>
    </lineage>
</organism>
<evidence type="ECO:0000313" key="3">
    <source>
        <dbReference type="Proteomes" id="UP000323300"/>
    </source>
</evidence>
<gene>
    <name evidence="2" type="ORF">SAMN04488498_109173</name>
</gene>
<evidence type="ECO:0000259" key="1">
    <source>
        <dbReference type="Pfam" id="PF00117"/>
    </source>
</evidence>
<dbReference type="CDD" id="cd01741">
    <property type="entry name" value="GATase1_1"/>
    <property type="match status" value="1"/>
</dbReference>
<dbReference type="OrthoDB" id="9794816at2"/>
<sequence>MRVLVVQNFDGTLLGQVGVALEEVGAEIDVRTAHRGGLLPQTAHEHDALVVLGGGQNALDDANYPYIPALLELMRGYVEADKAVLGICLGSQLLARAYGGKNQIGGAEEFGWCRVAPTSEAAGDPVLGGVPEEFPIFQWHDDTFSLPDGAVRLAGSAVADNQAFRVGRAGYGIQFHFEADRTLVRHWNETFAQMIANRHPEWIAAFEDEATRHGPVADAIGLALARAWVATIHPARANAAAPVSKLAVSAGL</sequence>
<dbReference type="AlphaFoldDB" id="A0A1I4B5X5"/>
<proteinExistence type="predicted"/>
<feature type="domain" description="Glutamine amidotransferase" evidence="1">
    <location>
        <begin position="20"/>
        <end position="182"/>
    </location>
</feature>
<keyword evidence="2" id="KW-0315">Glutamine amidotransferase</keyword>
<dbReference type="InterPro" id="IPR029062">
    <property type="entry name" value="Class_I_gatase-like"/>
</dbReference>
<name>A0A1I4B5X5_9HYPH</name>
<evidence type="ECO:0000313" key="2">
    <source>
        <dbReference type="EMBL" id="SFK63421.1"/>
    </source>
</evidence>
<dbReference type="PROSITE" id="PS51273">
    <property type="entry name" value="GATASE_TYPE_1"/>
    <property type="match status" value="1"/>
</dbReference>
<dbReference type="GO" id="GO:0016740">
    <property type="term" value="F:transferase activity"/>
    <property type="evidence" value="ECO:0007669"/>
    <property type="project" value="UniProtKB-KW"/>
</dbReference>
<accession>A0A1I4B5X5</accession>
<dbReference type="InterPro" id="IPR044992">
    <property type="entry name" value="ChyE-like"/>
</dbReference>
<keyword evidence="3" id="KW-1185">Reference proteome</keyword>
<reference evidence="2 3" key="1">
    <citation type="submission" date="2016-10" db="EMBL/GenBank/DDBJ databases">
        <authorList>
            <person name="Varghese N."/>
            <person name="Submissions S."/>
        </authorList>
    </citation>
    <scope>NUCLEOTIDE SEQUENCE [LARGE SCALE GENOMIC DNA]</scope>
    <source>
        <strain evidence="2 3">DSM 21822</strain>
    </source>
</reference>
<dbReference type="SUPFAM" id="SSF52317">
    <property type="entry name" value="Class I glutamine amidotransferase-like"/>
    <property type="match status" value="1"/>
</dbReference>